<sequence length="49" mass="5043">MVDLWPASSRPRVLFLAVPSLLSSVSAASGLRPELIAIAPSIPSAPPFG</sequence>
<evidence type="ECO:0000256" key="1">
    <source>
        <dbReference type="SAM" id="SignalP"/>
    </source>
</evidence>
<proteinExistence type="predicted"/>
<feature type="signal peptide" evidence="1">
    <location>
        <begin position="1"/>
        <end position="27"/>
    </location>
</feature>
<protein>
    <submittedName>
        <fullName evidence="2">Uncharacterized protein</fullName>
    </submittedName>
</protein>
<reference evidence="2" key="3">
    <citation type="submission" date="2025-09" db="UniProtKB">
        <authorList>
            <consortium name="Ensembl"/>
        </authorList>
    </citation>
    <scope>IDENTIFICATION</scope>
</reference>
<keyword evidence="3" id="KW-1185">Reference proteome</keyword>
<reference evidence="2 3" key="1">
    <citation type="submission" date="2018-10" db="EMBL/GenBank/DDBJ databases">
        <title>Improved assembly of the deer mouse Peromyscus maniculatus genome.</title>
        <authorList>
            <person name="Lassance J.-M."/>
            <person name="Hoekstra H.E."/>
        </authorList>
    </citation>
    <scope>NUCLEOTIDE SEQUENCE [LARGE SCALE GENOMIC DNA]</scope>
</reference>
<feature type="chain" id="PRO_5034546136" evidence="1">
    <location>
        <begin position="28"/>
        <end position="49"/>
    </location>
</feature>
<evidence type="ECO:0000313" key="2">
    <source>
        <dbReference type="Ensembl" id="ENSPEMP00000036958.1"/>
    </source>
</evidence>
<organism evidence="2 3">
    <name type="scientific">Peromyscus maniculatus bairdii</name>
    <name type="common">Prairie deer mouse</name>
    <dbReference type="NCBI Taxonomy" id="230844"/>
    <lineage>
        <taxon>Eukaryota</taxon>
        <taxon>Metazoa</taxon>
        <taxon>Chordata</taxon>
        <taxon>Craniata</taxon>
        <taxon>Vertebrata</taxon>
        <taxon>Euteleostomi</taxon>
        <taxon>Mammalia</taxon>
        <taxon>Eutheria</taxon>
        <taxon>Euarchontoglires</taxon>
        <taxon>Glires</taxon>
        <taxon>Rodentia</taxon>
        <taxon>Myomorpha</taxon>
        <taxon>Muroidea</taxon>
        <taxon>Cricetidae</taxon>
        <taxon>Neotominae</taxon>
        <taxon>Peromyscus</taxon>
    </lineage>
</organism>
<name>A0A8C8W7T2_PERMB</name>
<keyword evidence="1" id="KW-0732">Signal</keyword>
<evidence type="ECO:0000313" key="3">
    <source>
        <dbReference type="Proteomes" id="UP000694547"/>
    </source>
</evidence>
<dbReference type="Ensembl" id="ENSPEMT00000039146.1">
    <property type="protein sequence ID" value="ENSPEMP00000036958.1"/>
    <property type="gene ID" value="ENSPEMG00000029849.1"/>
</dbReference>
<dbReference type="Proteomes" id="UP000694547">
    <property type="component" value="Chromosome 4"/>
</dbReference>
<dbReference type="AlphaFoldDB" id="A0A8C8W7T2"/>
<reference evidence="2" key="2">
    <citation type="submission" date="2025-08" db="UniProtKB">
        <authorList>
            <consortium name="Ensembl"/>
        </authorList>
    </citation>
    <scope>IDENTIFICATION</scope>
</reference>
<dbReference type="GeneTree" id="ENSGT01050000245777"/>
<accession>A0A8C8W7T2</accession>